<keyword evidence="1 6" id="KW-0597">Phosphoprotein</keyword>
<keyword evidence="4 7" id="KW-0238">DNA-binding</keyword>
<evidence type="ECO:0000256" key="3">
    <source>
        <dbReference type="ARBA" id="ARBA00023015"/>
    </source>
</evidence>
<dbReference type="Gene3D" id="1.10.10.10">
    <property type="entry name" value="Winged helix-like DNA-binding domain superfamily/Winged helix DNA-binding domain"/>
    <property type="match status" value="1"/>
</dbReference>
<keyword evidence="3" id="KW-0805">Transcription regulation</keyword>
<dbReference type="SMART" id="SM00862">
    <property type="entry name" value="Trans_reg_C"/>
    <property type="match status" value="1"/>
</dbReference>
<dbReference type="Gene3D" id="3.40.50.2300">
    <property type="match status" value="1"/>
</dbReference>
<dbReference type="OrthoDB" id="9802426at2"/>
<dbReference type="Gene3D" id="6.10.250.690">
    <property type="match status" value="1"/>
</dbReference>
<dbReference type="PROSITE" id="PS51755">
    <property type="entry name" value="OMPR_PHOB"/>
    <property type="match status" value="1"/>
</dbReference>
<feature type="domain" description="OmpR/PhoB-type" evidence="9">
    <location>
        <begin position="138"/>
        <end position="233"/>
    </location>
</feature>
<dbReference type="GO" id="GO:0005829">
    <property type="term" value="C:cytosol"/>
    <property type="evidence" value="ECO:0007669"/>
    <property type="project" value="TreeGrafter"/>
</dbReference>
<dbReference type="GO" id="GO:0000156">
    <property type="term" value="F:phosphorelay response regulator activity"/>
    <property type="evidence" value="ECO:0007669"/>
    <property type="project" value="TreeGrafter"/>
</dbReference>
<comment type="caution">
    <text evidence="10">The sequence shown here is derived from an EMBL/GenBank/DDBJ whole genome shotgun (WGS) entry which is preliminary data.</text>
</comment>
<dbReference type="PROSITE" id="PS50110">
    <property type="entry name" value="RESPONSE_REGULATORY"/>
    <property type="match status" value="1"/>
</dbReference>
<dbReference type="EMBL" id="SDVB01000238">
    <property type="protein sequence ID" value="RYC11938.1"/>
    <property type="molecule type" value="Genomic_DNA"/>
</dbReference>
<evidence type="ECO:0000256" key="4">
    <source>
        <dbReference type="ARBA" id="ARBA00023125"/>
    </source>
</evidence>
<reference evidence="10 11" key="1">
    <citation type="submission" date="2019-01" db="EMBL/GenBank/DDBJ databases">
        <authorList>
            <person name="Deng T."/>
        </authorList>
    </citation>
    <scope>NUCLEOTIDE SEQUENCE [LARGE SCALE GENOMIC DNA]</scope>
    <source>
        <strain evidence="10 11">F8825</strain>
    </source>
</reference>
<dbReference type="Proteomes" id="UP000291088">
    <property type="component" value="Unassembled WGS sequence"/>
</dbReference>
<dbReference type="InterPro" id="IPR001789">
    <property type="entry name" value="Sig_transdc_resp-reg_receiver"/>
</dbReference>
<dbReference type="PANTHER" id="PTHR48111:SF4">
    <property type="entry name" value="DNA-BINDING DUAL TRANSCRIPTIONAL REGULATOR OMPR"/>
    <property type="match status" value="1"/>
</dbReference>
<name>A0A4Q2T4Y5_9HYPH</name>
<feature type="modified residue" description="4-aspartylphosphate" evidence="6">
    <location>
        <position position="63"/>
    </location>
</feature>
<dbReference type="InterPro" id="IPR011006">
    <property type="entry name" value="CheY-like_superfamily"/>
</dbReference>
<dbReference type="SUPFAM" id="SSF46894">
    <property type="entry name" value="C-terminal effector domain of the bipartite response regulators"/>
    <property type="match status" value="1"/>
</dbReference>
<dbReference type="GO" id="GO:0000976">
    <property type="term" value="F:transcription cis-regulatory region binding"/>
    <property type="evidence" value="ECO:0007669"/>
    <property type="project" value="TreeGrafter"/>
</dbReference>
<evidence type="ECO:0000256" key="1">
    <source>
        <dbReference type="ARBA" id="ARBA00022553"/>
    </source>
</evidence>
<dbReference type="InterPro" id="IPR036388">
    <property type="entry name" value="WH-like_DNA-bd_sf"/>
</dbReference>
<accession>A0A4Q2T4Y5</accession>
<dbReference type="InterPro" id="IPR039420">
    <property type="entry name" value="WalR-like"/>
</dbReference>
<dbReference type="GO" id="GO:0032993">
    <property type="term" value="C:protein-DNA complex"/>
    <property type="evidence" value="ECO:0007669"/>
    <property type="project" value="TreeGrafter"/>
</dbReference>
<dbReference type="GO" id="GO:0006355">
    <property type="term" value="P:regulation of DNA-templated transcription"/>
    <property type="evidence" value="ECO:0007669"/>
    <property type="project" value="InterPro"/>
</dbReference>
<feature type="domain" description="Response regulatory" evidence="8">
    <location>
        <begin position="14"/>
        <end position="127"/>
    </location>
</feature>
<organism evidence="10 11">
    <name type="scientific">Ciceribacter ferrooxidans</name>
    <dbReference type="NCBI Taxonomy" id="2509717"/>
    <lineage>
        <taxon>Bacteria</taxon>
        <taxon>Pseudomonadati</taxon>
        <taxon>Pseudomonadota</taxon>
        <taxon>Alphaproteobacteria</taxon>
        <taxon>Hyphomicrobiales</taxon>
        <taxon>Rhizobiaceae</taxon>
        <taxon>Ciceribacter</taxon>
    </lineage>
</organism>
<dbReference type="CDD" id="cd00383">
    <property type="entry name" value="trans_reg_C"/>
    <property type="match status" value="1"/>
</dbReference>
<evidence type="ECO:0000313" key="11">
    <source>
        <dbReference type="Proteomes" id="UP000291088"/>
    </source>
</evidence>
<evidence type="ECO:0000259" key="8">
    <source>
        <dbReference type="PROSITE" id="PS50110"/>
    </source>
</evidence>
<evidence type="ECO:0000313" key="10">
    <source>
        <dbReference type="EMBL" id="RYC11938.1"/>
    </source>
</evidence>
<dbReference type="Pfam" id="PF00486">
    <property type="entry name" value="Trans_reg_C"/>
    <property type="match status" value="1"/>
</dbReference>
<keyword evidence="11" id="KW-1185">Reference proteome</keyword>
<dbReference type="SMART" id="SM00448">
    <property type="entry name" value="REC"/>
    <property type="match status" value="1"/>
</dbReference>
<dbReference type="SUPFAM" id="SSF52172">
    <property type="entry name" value="CheY-like"/>
    <property type="match status" value="1"/>
</dbReference>
<dbReference type="PANTHER" id="PTHR48111">
    <property type="entry name" value="REGULATOR OF RPOS"/>
    <property type="match status" value="1"/>
</dbReference>
<dbReference type="InterPro" id="IPR016032">
    <property type="entry name" value="Sig_transdc_resp-reg_C-effctor"/>
</dbReference>
<keyword evidence="2" id="KW-0902">Two-component regulatory system</keyword>
<proteinExistence type="predicted"/>
<dbReference type="AlphaFoldDB" id="A0A4Q2T4Y5"/>
<feature type="DNA-binding region" description="OmpR/PhoB-type" evidence="7">
    <location>
        <begin position="138"/>
        <end position="233"/>
    </location>
</feature>
<dbReference type="RefSeq" id="WP_129332371.1">
    <property type="nucleotide sequence ID" value="NZ_SDVB01000238.1"/>
</dbReference>
<evidence type="ECO:0000259" key="9">
    <source>
        <dbReference type="PROSITE" id="PS51755"/>
    </source>
</evidence>
<keyword evidence="5" id="KW-0804">Transcription</keyword>
<evidence type="ECO:0000256" key="2">
    <source>
        <dbReference type="ARBA" id="ARBA00023012"/>
    </source>
</evidence>
<evidence type="ECO:0000256" key="7">
    <source>
        <dbReference type="PROSITE-ProRule" id="PRU01091"/>
    </source>
</evidence>
<evidence type="ECO:0000256" key="6">
    <source>
        <dbReference type="PROSITE-ProRule" id="PRU00169"/>
    </source>
</evidence>
<protein>
    <submittedName>
        <fullName evidence="10">Response regulator</fullName>
    </submittedName>
</protein>
<evidence type="ECO:0000256" key="5">
    <source>
        <dbReference type="ARBA" id="ARBA00023163"/>
    </source>
</evidence>
<sequence length="234" mass="26435">MAKKTTIIADDAPHLLVVDDDTRIRDLLHRYLTEQGFRITVAADAGEARRKLEGLNFDLLVLDVMMPGESGLSLTRSIADEKDIPVILLTARSEAESRIAGLEAGADDYLAKPFDPRELVLRINNILRRNTVTDAPKIEQVMFGPYTFSLSRRELKKASELIRLTDREQEIMVLFASRAGDTIPRHELVGNDTEVGERTIDVQINRLRRKIEDDPANPVWLQTVRGIGYRLSMD</sequence>
<dbReference type="InterPro" id="IPR001867">
    <property type="entry name" value="OmpR/PhoB-type_DNA-bd"/>
</dbReference>
<dbReference type="Pfam" id="PF00072">
    <property type="entry name" value="Response_reg"/>
    <property type="match status" value="1"/>
</dbReference>
<dbReference type="FunFam" id="3.40.50.2300:FF:000001">
    <property type="entry name" value="DNA-binding response regulator PhoB"/>
    <property type="match status" value="1"/>
</dbReference>
<gene>
    <name evidence="10" type="ORF">EUU22_12780</name>
</gene>